<gene>
    <name evidence="1" type="ORF">ABVK50_08730</name>
</gene>
<protein>
    <submittedName>
        <fullName evidence="1">TIGR02117 family protein</fullName>
    </submittedName>
</protein>
<accession>A0AAU8CWH6</accession>
<proteinExistence type="predicted"/>
<dbReference type="EMBL" id="CP159253">
    <property type="protein sequence ID" value="XCG50539.1"/>
    <property type="molecule type" value="Genomic_DNA"/>
</dbReference>
<reference evidence="1" key="1">
    <citation type="submission" date="2024-06" db="EMBL/GenBank/DDBJ databases">
        <title>Mesorhizobium karijinii sp. nov., a symbiont of the iconic Swainsona formosa from arid Australia.</title>
        <authorList>
            <person name="Hill Y.J."/>
            <person name="Watkin E.L.J."/>
            <person name="O'Hara G.W."/>
            <person name="Terpolilli J."/>
            <person name="Tye M.L."/>
            <person name="Kohlmeier M.G."/>
        </authorList>
    </citation>
    <scope>NUCLEOTIDE SEQUENCE</scope>
    <source>
        <strain evidence="1">WSM2240</strain>
    </source>
</reference>
<evidence type="ECO:0000313" key="1">
    <source>
        <dbReference type="EMBL" id="XCG50539.1"/>
    </source>
</evidence>
<dbReference type="Pfam" id="PF09601">
    <property type="entry name" value="DUF2459"/>
    <property type="match status" value="1"/>
</dbReference>
<organism evidence="1">
    <name type="scientific">Mesorhizobium sp. WSM2240</name>
    <dbReference type="NCBI Taxonomy" id="3228851"/>
    <lineage>
        <taxon>Bacteria</taxon>
        <taxon>Pseudomonadati</taxon>
        <taxon>Pseudomonadota</taxon>
        <taxon>Alphaproteobacteria</taxon>
        <taxon>Hyphomicrobiales</taxon>
        <taxon>Phyllobacteriaceae</taxon>
        <taxon>Mesorhizobium</taxon>
    </lineage>
</organism>
<dbReference type="AlphaFoldDB" id="A0AAU8CWH6"/>
<dbReference type="InterPro" id="IPR011727">
    <property type="entry name" value="CHP02117"/>
</dbReference>
<name>A0AAU8CWH6_9HYPH</name>
<dbReference type="RefSeq" id="WP_353641934.1">
    <property type="nucleotide sequence ID" value="NZ_CP159253.1"/>
</dbReference>
<sequence>MRKIARRFFLMIFAAALSVALGMLIPRPIFSAAEAEGTDTTRRILVLTNPIHTDIAVSIDAFIREKFGFLEHAGVPAGHSDARWLIFGWGGRAFYLETPTWSELKPLPVLKALTLDRSVMHVDVAGDIAEPHPAVTGFDVSEAEFVRLIDFIADSFERGEGGPIVIAGAEYSSDDRFFEAKGYFNAFLGCNTWTARALREAGLRTGWWNPLPVTLAASLRLHN</sequence>
<dbReference type="NCBIfam" id="TIGR02117">
    <property type="entry name" value="chp_urease_rgn"/>
    <property type="match status" value="1"/>
</dbReference>